<dbReference type="EMBL" id="CP103416">
    <property type="protein sequence ID" value="UVW35594.1"/>
    <property type="molecule type" value="Genomic_DNA"/>
</dbReference>
<evidence type="ECO:0000256" key="1">
    <source>
        <dbReference type="SAM" id="MobiDB-lite"/>
    </source>
</evidence>
<gene>
    <name evidence="2" type="ORF">NYF23_03030</name>
</gene>
<name>A0ABY5TTU0_9GAMM</name>
<reference evidence="2" key="1">
    <citation type="submission" date="2022-08" db="EMBL/GenBank/DDBJ databases">
        <title>Catabolic pathway analysis in culturable SAR92 clade bacteria reveals their overlooked roles in DMSP degradation in coastal seas.</title>
        <authorList>
            <person name="He X."/>
            <person name="Zhang X."/>
            <person name="Zhang Y."/>
        </authorList>
    </citation>
    <scope>NUCLEOTIDE SEQUENCE</scope>
    <source>
        <strain evidence="2">H455</strain>
    </source>
</reference>
<sequence>MDVILNRTIITFYLALIFADVSGAQTQAVTAIFSPASVADGQTADLTLSYGATNNALLSGIGLRVHFNSSHLSVAEPSHLLPPGMQAYQLKDDQADYDNDLSTDKYYLMAWADLSINGWPLETSFPVPLAVLPFTALDGFDGSSVNFTSSALAHGYSLDAETVSITRALFVDTDLDGLPDDYEIDNGFNPTDPSDADADSDGDGISNLDEFLAGSDPTRDEQAPQLFIPDDLTVAATGHLTEVNFGQAEAMDDRDGVLIPDHNSEGPLQSGRHEILWSITDLAGNRSSQVQIVRILPIVSLTPSTLAVEGSNHDVVVILSGAAPEYPVTVPLIVEGTATSDDFNLSSYLVTIEQGALGVVALTIVPDTEVEPEEQLVIRLGEPTNAVLGVVSTRTLTIVEENIPPELELVVIQDGRQGRLVTADGGLITVNATYADPNPEDSLSFEWTADTLDIVGVTAEGITLRLDPSALLSEMTSIQARVSDNGNPIMTSSGTALIRLLDSTPDLDDAADTDSDGLADADEGFGDTDDDGIPDYQDNLHQSHRIAAGLDRMLIAEAPVGSTITLGDYAFALGNSSIWLSQAQLHELNCLHDGQHDYALGLFDFKVFGAQTGGSYNVVLPLSSGAPEGAIVRTYLGDNIGWQDFTLDASNTISSAVAVEGACPAPGSDLYVDGIVLGANCLHLSIEDGGPNDSDGLIDGTVTNFSGLGLEVVTGPATPSPKAKVYSHSGGGCTVAAGSSQDGSLMLLVALGLLRLARGRLQIVQ</sequence>
<keyword evidence="3" id="KW-1185">Reference proteome</keyword>
<evidence type="ECO:0000313" key="3">
    <source>
        <dbReference type="Proteomes" id="UP001059934"/>
    </source>
</evidence>
<evidence type="ECO:0000313" key="2">
    <source>
        <dbReference type="EMBL" id="UVW35594.1"/>
    </source>
</evidence>
<protein>
    <submittedName>
        <fullName evidence="2">Thrombospondin type 3 repeat-containing protein</fullName>
    </submittedName>
</protein>
<dbReference type="Gene3D" id="2.60.40.2030">
    <property type="match status" value="1"/>
</dbReference>
<dbReference type="InterPro" id="IPR038081">
    <property type="entry name" value="CalX-like_sf"/>
</dbReference>
<organism evidence="2 3">
    <name type="scientific">SAR92 clade bacterium H455</name>
    <dbReference type="NCBI Taxonomy" id="2974818"/>
    <lineage>
        <taxon>Bacteria</taxon>
        <taxon>Pseudomonadati</taxon>
        <taxon>Pseudomonadota</taxon>
        <taxon>Gammaproteobacteria</taxon>
        <taxon>Cellvibrionales</taxon>
        <taxon>Porticoccaceae</taxon>
        <taxon>SAR92 clade</taxon>
    </lineage>
</organism>
<feature type="region of interest" description="Disordered" evidence="1">
    <location>
        <begin position="181"/>
        <end position="223"/>
    </location>
</feature>
<dbReference type="SUPFAM" id="SSF141072">
    <property type="entry name" value="CalX-like"/>
    <property type="match status" value="1"/>
</dbReference>
<proteinExistence type="predicted"/>
<dbReference type="Proteomes" id="UP001059934">
    <property type="component" value="Chromosome"/>
</dbReference>
<feature type="region of interest" description="Disordered" evidence="1">
    <location>
        <begin position="509"/>
        <end position="529"/>
    </location>
</feature>
<accession>A0ABY5TTU0</accession>